<dbReference type="EMBL" id="JACIEA010000001">
    <property type="protein sequence ID" value="MBB3942147.1"/>
    <property type="molecule type" value="Genomic_DNA"/>
</dbReference>
<feature type="signal peptide" evidence="1">
    <location>
        <begin position="1"/>
        <end position="24"/>
    </location>
</feature>
<keyword evidence="1" id="KW-0732">Signal</keyword>
<reference evidence="2 3" key="1">
    <citation type="submission" date="2020-08" db="EMBL/GenBank/DDBJ databases">
        <title>Genomic Encyclopedia of Type Strains, Phase IV (KMG-IV): sequencing the most valuable type-strain genomes for metagenomic binning, comparative biology and taxonomic classification.</title>
        <authorList>
            <person name="Goeker M."/>
        </authorList>
    </citation>
    <scope>NUCLEOTIDE SEQUENCE [LARGE SCALE GENOMIC DNA]</scope>
    <source>
        <strain evidence="2 3">DSM 29050</strain>
    </source>
</reference>
<evidence type="ECO:0000256" key="1">
    <source>
        <dbReference type="SAM" id="SignalP"/>
    </source>
</evidence>
<protein>
    <submittedName>
        <fullName evidence="2">Uncharacterized protein</fullName>
    </submittedName>
</protein>
<evidence type="ECO:0000313" key="3">
    <source>
        <dbReference type="Proteomes" id="UP000581447"/>
    </source>
</evidence>
<keyword evidence="3" id="KW-1185">Reference proteome</keyword>
<sequence>MKNRKLFKVLMGSLLIGSPVTAFAQDIGANASAYADYEASVDDMNASYQSYFGVTSATGSDDVVYNMSFNNGGNLYQDNVNVVPNPVNFTGKTAAQKIGYASDLCASQVAYNTLKAKGVALSDEQEARYERVRDKFCLLVSRAAKLQQRIEKFNEIKDNGITLFQRYARATPSYDGHDRTIQMGLQLQFYPFISGVCGSPDGDQTTTITTELDYCKKNMKSVASGLGSKGLDKNKLEERFVYASWLQWSDDGRQPLNVVKRLREMKGSDTGSCGKIIPIKIIYGGHVTATLYLGVDSIDGDTIKLKACAVFHYSGDDKTVGLGTISFTAPFGYLGQLEAMRDKAKDNVSAKVESKIDARVSNLLGDKSKMQSMLYTIDKMKTLMETIKQQAA</sequence>
<dbReference type="AlphaFoldDB" id="A0A840AYQ4"/>
<dbReference type="RefSeq" id="WP_183939500.1">
    <property type="nucleotide sequence ID" value="NZ_BAABBG010000001.1"/>
</dbReference>
<comment type="caution">
    <text evidence="2">The sequence shown here is derived from an EMBL/GenBank/DDBJ whole genome shotgun (WGS) entry which is preliminary data.</text>
</comment>
<accession>A0A840AYQ4</accession>
<proteinExistence type="predicted"/>
<feature type="chain" id="PRO_5032979257" evidence="1">
    <location>
        <begin position="25"/>
        <end position="392"/>
    </location>
</feature>
<dbReference type="Proteomes" id="UP000581447">
    <property type="component" value="Unassembled WGS sequence"/>
</dbReference>
<organism evidence="2 3">
    <name type="scientific">Sphingorhabdus rigui</name>
    <dbReference type="NCBI Taxonomy" id="1282858"/>
    <lineage>
        <taxon>Bacteria</taxon>
        <taxon>Pseudomonadati</taxon>
        <taxon>Pseudomonadota</taxon>
        <taxon>Alphaproteobacteria</taxon>
        <taxon>Sphingomonadales</taxon>
        <taxon>Sphingomonadaceae</taxon>
        <taxon>Sphingorhabdus</taxon>
    </lineage>
</organism>
<evidence type="ECO:0000313" key="2">
    <source>
        <dbReference type="EMBL" id="MBB3942147.1"/>
    </source>
</evidence>
<gene>
    <name evidence="2" type="ORF">GGR91_000369</name>
</gene>
<name>A0A840AYQ4_9SPHN</name>